<dbReference type="GO" id="GO:0030686">
    <property type="term" value="C:90S preribosome"/>
    <property type="evidence" value="ECO:0007669"/>
    <property type="project" value="TreeGrafter"/>
</dbReference>
<feature type="compositionally biased region" description="Basic residues" evidence="3">
    <location>
        <begin position="763"/>
        <end position="772"/>
    </location>
</feature>
<feature type="domain" description="Kri1-like C-terminal" evidence="4">
    <location>
        <begin position="480"/>
        <end position="568"/>
    </location>
</feature>
<feature type="region of interest" description="Disordered" evidence="3">
    <location>
        <begin position="297"/>
        <end position="324"/>
    </location>
</feature>
<dbReference type="InterPro" id="IPR024626">
    <property type="entry name" value="Kri1-like_C"/>
</dbReference>
<feature type="compositionally biased region" description="Basic and acidic residues" evidence="3">
    <location>
        <begin position="147"/>
        <end position="157"/>
    </location>
</feature>
<dbReference type="EMBL" id="JAFNEN010000452">
    <property type="protein sequence ID" value="KAG8182691.1"/>
    <property type="molecule type" value="Genomic_DNA"/>
</dbReference>
<feature type="region of interest" description="Disordered" evidence="3">
    <location>
        <begin position="418"/>
        <end position="440"/>
    </location>
</feature>
<dbReference type="AlphaFoldDB" id="A0AAV6UF36"/>
<sequence length="958" mass="110669">MADKPVSLLGDDDSDDYPEDSFRVNKAFSGHYDTWRQKEEMQKLKDLKKDMSDSSSSESESEEEPVIEKDFLKALSMLKSDDPRIYSEDVELFKEEEEVKEKRKVKKEKPMFVKDFERELVLNRNGEFSDEEEPKSGFNEVEPPSISKEEFKQRKAELSNLVAMEDSDDDDFKERKKEKVEEEMMTVDYLQFLKGQKEEIKEGDEELSFLHKYWNNPKLDDGEKFLRDYILNEKFVVKDKSDINTTYSSEMAGDAATLSDEEEMLKQQELFEHKYNFRFEEPDTEFIKRYPRTIGDSLRREDNRRKQKREEYTERKKKEKEQKKEELKRLKALKRKEIEEKFLKLKEVCGQDELNLDEEDMDSDFDPDKHDRKMKELFNDDYYAVAEEQKPEFEYDEDLDDEKWDVWTRDNNKANGKEIDEDCEVDESSEDENIKDVDAKDTFQQEMVDSTRVGRKKGKKKSLFATIISQPKPVFDPEGKSFDDYLDEYYKMDFEDVVGDLPVRFKYRKVVPNDFGLSVDEILAANDKELNRWCSVKKTCQYRHEDEEKYDVQAFQKKAQIPALKQKVLPSVYSAPNEGEEAQAGNDASQEEGTKKKRRRKKKKKGSEVSGEKNKNESLVEENDKDNMQDSIPLEYSLEDNTESKKSKKKSNSPQKSSIIASPSQNENKNLLSEEMSASTSNVAIESETLKKKSKRKRKKANGSTVNFEISELENSGVNSEVLEQQKSSIMASPSQSENKNLLSEEMSASTSNVAIESETLKKKSKRKRKKANGSTVNFEISELENSGVNSLPSIYQLSDDAANTSQNEASLGNLGSNSASPNNKGTAKRKLEHSMDSGNSDDSHVKKKKRHSEGIEFTESDHHTQQHANTDPASVQIPNVSHTPKKSKKRKKKSKNKQDGANKKPFNQDFHKKNFASSSKLQNNAPESDKKLALPNSRLASYGINPKKFKNTIIYSK</sequence>
<feature type="compositionally biased region" description="Polar residues" evidence="3">
    <location>
        <begin position="702"/>
        <end position="755"/>
    </location>
</feature>
<organism evidence="5 6">
    <name type="scientific">Oedothorax gibbosus</name>
    <dbReference type="NCBI Taxonomy" id="931172"/>
    <lineage>
        <taxon>Eukaryota</taxon>
        <taxon>Metazoa</taxon>
        <taxon>Ecdysozoa</taxon>
        <taxon>Arthropoda</taxon>
        <taxon>Chelicerata</taxon>
        <taxon>Arachnida</taxon>
        <taxon>Araneae</taxon>
        <taxon>Araneomorphae</taxon>
        <taxon>Entelegynae</taxon>
        <taxon>Araneoidea</taxon>
        <taxon>Linyphiidae</taxon>
        <taxon>Erigoninae</taxon>
        <taxon>Oedothorax</taxon>
    </lineage>
</organism>
<evidence type="ECO:0000256" key="2">
    <source>
        <dbReference type="ARBA" id="ARBA00017294"/>
    </source>
</evidence>
<dbReference type="GO" id="GO:0000447">
    <property type="term" value="P:endonucleolytic cleavage in ITS1 to separate SSU-rRNA from 5.8S rRNA and LSU-rRNA from tricistronic rRNA transcript (SSU-rRNA, 5.8S rRNA, LSU-rRNA)"/>
    <property type="evidence" value="ECO:0007669"/>
    <property type="project" value="TreeGrafter"/>
</dbReference>
<dbReference type="PANTHER" id="PTHR14490">
    <property type="entry name" value="ZINC FINGER, ZZ TYPE"/>
    <property type="match status" value="1"/>
</dbReference>
<dbReference type="Proteomes" id="UP000827092">
    <property type="component" value="Unassembled WGS sequence"/>
</dbReference>
<feature type="region of interest" description="Disordered" evidence="3">
    <location>
        <begin position="1"/>
        <end position="21"/>
    </location>
</feature>
<feature type="compositionally biased region" description="Basic residues" evidence="3">
    <location>
        <begin position="595"/>
        <end position="605"/>
    </location>
</feature>
<dbReference type="GO" id="GO:0005730">
    <property type="term" value="C:nucleolus"/>
    <property type="evidence" value="ECO:0007669"/>
    <property type="project" value="TreeGrafter"/>
</dbReference>
<feature type="compositionally biased region" description="Polar residues" evidence="3">
    <location>
        <begin position="867"/>
        <end position="883"/>
    </location>
</feature>
<comment type="similarity">
    <text evidence="1">Belongs to the KRI1 family.</text>
</comment>
<feature type="compositionally biased region" description="Basic and acidic residues" evidence="3">
    <location>
        <begin position="43"/>
        <end position="52"/>
    </location>
</feature>
<feature type="compositionally biased region" description="Polar residues" evidence="3">
    <location>
        <begin position="916"/>
        <end position="927"/>
    </location>
</feature>
<feature type="compositionally biased region" description="Basic residues" evidence="3">
    <location>
        <begin position="692"/>
        <end position="701"/>
    </location>
</feature>
<feature type="compositionally biased region" description="Basic and acidic residues" evidence="3">
    <location>
        <begin position="606"/>
        <end position="618"/>
    </location>
</feature>
<proteinExistence type="inferred from homology"/>
<feature type="compositionally biased region" description="Polar residues" evidence="3">
    <location>
        <begin position="659"/>
        <end position="684"/>
    </location>
</feature>
<evidence type="ECO:0000313" key="5">
    <source>
        <dbReference type="EMBL" id="KAG8182691.1"/>
    </source>
</evidence>
<dbReference type="Pfam" id="PF12936">
    <property type="entry name" value="Kri1_C"/>
    <property type="match status" value="1"/>
</dbReference>
<gene>
    <name evidence="5" type="ORF">JTE90_017669</name>
</gene>
<name>A0AAV6UF36_9ARAC</name>
<feature type="compositionally biased region" description="Polar residues" evidence="3">
    <location>
        <begin position="773"/>
        <end position="826"/>
    </location>
</feature>
<feature type="compositionally biased region" description="Basic residues" evidence="3">
    <location>
        <begin position="884"/>
        <end position="896"/>
    </location>
</feature>
<comment type="caution">
    <text evidence="5">The sequence shown here is derived from an EMBL/GenBank/DDBJ whole genome shotgun (WGS) entry which is preliminary data.</text>
</comment>
<evidence type="ECO:0000313" key="6">
    <source>
        <dbReference type="Proteomes" id="UP000827092"/>
    </source>
</evidence>
<reference evidence="5 6" key="1">
    <citation type="journal article" date="2022" name="Nat. Ecol. Evol.">
        <title>A masculinizing supergene underlies an exaggerated male reproductive morph in a spider.</title>
        <authorList>
            <person name="Hendrickx F."/>
            <person name="De Corte Z."/>
            <person name="Sonet G."/>
            <person name="Van Belleghem S.M."/>
            <person name="Kostlbacher S."/>
            <person name="Vangestel C."/>
        </authorList>
    </citation>
    <scope>NUCLEOTIDE SEQUENCE [LARGE SCALE GENOMIC DNA]</scope>
    <source>
        <strain evidence="5">W744_W776</strain>
    </source>
</reference>
<evidence type="ECO:0000259" key="4">
    <source>
        <dbReference type="Pfam" id="PF12936"/>
    </source>
</evidence>
<accession>A0AAV6UF36</accession>
<dbReference type="InterPro" id="IPR018034">
    <property type="entry name" value="Kri1"/>
</dbReference>
<feature type="region of interest" description="Disordered" evidence="3">
    <location>
        <begin position="575"/>
        <end position="958"/>
    </location>
</feature>
<feature type="compositionally biased region" description="Acidic residues" evidence="3">
    <location>
        <begin position="419"/>
        <end position="431"/>
    </location>
</feature>
<feature type="region of interest" description="Disordered" evidence="3">
    <location>
        <begin position="43"/>
        <end position="67"/>
    </location>
</feature>
<keyword evidence="6" id="KW-1185">Reference proteome</keyword>
<dbReference type="Pfam" id="PF05178">
    <property type="entry name" value="Kri1"/>
    <property type="match status" value="1"/>
</dbReference>
<dbReference type="PANTHER" id="PTHR14490:SF5">
    <property type="entry name" value="PROTEIN KRI1 HOMOLOG"/>
    <property type="match status" value="1"/>
</dbReference>
<feature type="compositionally biased region" description="Acidic residues" evidence="3">
    <location>
        <begin position="10"/>
        <end position="19"/>
    </location>
</feature>
<evidence type="ECO:0000256" key="1">
    <source>
        <dbReference type="ARBA" id="ARBA00007473"/>
    </source>
</evidence>
<feature type="region of interest" description="Disordered" evidence="3">
    <location>
        <begin position="125"/>
        <end position="179"/>
    </location>
</feature>
<protein>
    <recommendedName>
        <fullName evidence="2">Protein KRI1 homolog</fullName>
    </recommendedName>
</protein>
<evidence type="ECO:0000256" key="3">
    <source>
        <dbReference type="SAM" id="MobiDB-lite"/>
    </source>
</evidence>